<gene>
    <name evidence="1" type="ORF">HMPREF9952_0694</name>
</gene>
<sequence length="54" mass="5992">MIAKTIDFLTAAQQRPFFIALAGLSNAPSKNEVFLKIKRKLLILLGLSKKSIFS</sequence>
<comment type="caution">
    <text evidence="1">The sequence shown here is derived from an EMBL/GenBank/DDBJ whole genome shotgun (WGS) entry which is preliminary data.</text>
</comment>
<protein>
    <submittedName>
        <fullName evidence="1">Uncharacterized protein</fullName>
    </submittedName>
</protein>
<dbReference type="Proteomes" id="UP000006235">
    <property type="component" value="Unassembled WGS sequence"/>
</dbReference>
<dbReference type="EMBL" id="AFUV01000014">
    <property type="protein sequence ID" value="EGV05730.1"/>
    <property type="molecule type" value="Genomic_DNA"/>
</dbReference>
<accession>F9Q9J1</accession>
<reference evidence="1 2" key="1">
    <citation type="submission" date="2011-07" db="EMBL/GenBank/DDBJ databases">
        <authorList>
            <person name="Harkins D.M."/>
            <person name="Madupu R."/>
            <person name="Durkin A.S."/>
            <person name="Torralba M."/>
            <person name="Methe B."/>
            <person name="Sutton G.G."/>
            <person name="Nelson K.E."/>
        </authorList>
    </citation>
    <scope>NUCLEOTIDE SEQUENCE [LARGE SCALE GENOMIC DNA]</scope>
    <source>
        <strain evidence="1 2">HK 85</strain>
    </source>
</reference>
<evidence type="ECO:0000313" key="1">
    <source>
        <dbReference type="EMBL" id="EGV05730.1"/>
    </source>
</evidence>
<organism evidence="1 2">
    <name type="scientific">Haemophilus pittmaniae HK 85</name>
    <dbReference type="NCBI Taxonomy" id="1035188"/>
    <lineage>
        <taxon>Bacteria</taxon>
        <taxon>Pseudomonadati</taxon>
        <taxon>Pseudomonadota</taxon>
        <taxon>Gammaproteobacteria</taxon>
        <taxon>Pasteurellales</taxon>
        <taxon>Pasteurellaceae</taxon>
        <taxon>Haemophilus</taxon>
    </lineage>
</organism>
<name>F9Q9J1_9PAST</name>
<proteinExistence type="predicted"/>
<evidence type="ECO:0000313" key="2">
    <source>
        <dbReference type="Proteomes" id="UP000006235"/>
    </source>
</evidence>
<dbReference type="AlphaFoldDB" id="F9Q9J1"/>
<dbReference type="STRING" id="1035188.HMPREF9952_0694"/>